<evidence type="ECO:0000313" key="3">
    <source>
        <dbReference type="EMBL" id="RQG98472.1"/>
    </source>
</evidence>
<name>A0A3N6NHB8_NATCH</name>
<gene>
    <name evidence="3" type="ORF">EA472_17815</name>
</gene>
<dbReference type="Pfam" id="PF26456">
    <property type="entry name" value="DUF8135"/>
    <property type="match status" value="1"/>
</dbReference>
<feature type="domain" description="DUF8135" evidence="2">
    <location>
        <begin position="86"/>
        <end position="134"/>
    </location>
</feature>
<dbReference type="Proteomes" id="UP000281431">
    <property type="component" value="Unassembled WGS sequence"/>
</dbReference>
<dbReference type="EMBL" id="REFZ01000015">
    <property type="protein sequence ID" value="RQG98472.1"/>
    <property type="molecule type" value="Genomic_DNA"/>
</dbReference>
<accession>A0A3N6NHB8</accession>
<organism evidence="3 4">
    <name type="scientific">Natrarchaeobius chitinivorans</name>
    <dbReference type="NCBI Taxonomy" id="1679083"/>
    <lineage>
        <taxon>Archaea</taxon>
        <taxon>Methanobacteriati</taxon>
        <taxon>Methanobacteriota</taxon>
        <taxon>Stenosarchaea group</taxon>
        <taxon>Halobacteria</taxon>
        <taxon>Halobacteriales</taxon>
        <taxon>Natrialbaceae</taxon>
        <taxon>Natrarchaeobius</taxon>
    </lineage>
</organism>
<dbReference type="AlphaFoldDB" id="A0A3N6NHB8"/>
<feature type="compositionally biased region" description="Basic and acidic residues" evidence="1">
    <location>
        <begin position="1"/>
        <end position="17"/>
    </location>
</feature>
<protein>
    <recommendedName>
        <fullName evidence="2">DUF8135 domain-containing protein</fullName>
    </recommendedName>
</protein>
<comment type="caution">
    <text evidence="3">The sequence shown here is derived from an EMBL/GenBank/DDBJ whole genome shotgun (WGS) entry which is preliminary data.</text>
</comment>
<keyword evidence="4" id="KW-1185">Reference proteome</keyword>
<feature type="compositionally biased region" description="Acidic residues" evidence="1">
    <location>
        <begin position="18"/>
        <end position="28"/>
    </location>
</feature>
<evidence type="ECO:0000313" key="4">
    <source>
        <dbReference type="Proteomes" id="UP000281431"/>
    </source>
</evidence>
<reference evidence="3 4" key="1">
    <citation type="submission" date="2018-10" db="EMBL/GenBank/DDBJ databases">
        <title>Natrarchaeobius chitinivorans gen. nov., sp. nov., and Natrarchaeobius haloalkaliphilus sp. nov., alkaliphilic, chitin-utilizing haloarchaea from hypersaline alkaline lakes.</title>
        <authorList>
            <person name="Sorokin D.Y."/>
            <person name="Elcheninov A.G."/>
            <person name="Kostrikina N.A."/>
            <person name="Bale N.J."/>
            <person name="Sinninghe Damste J.S."/>
            <person name="Khijniak T.V."/>
            <person name="Kublanov I.V."/>
            <person name="Toshchakov S.V."/>
        </authorList>
    </citation>
    <scope>NUCLEOTIDE SEQUENCE [LARGE SCALE GENOMIC DNA]</scope>
    <source>
        <strain evidence="3 4">AArcht7</strain>
    </source>
</reference>
<proteinExistence type="predicted"/>
<evidence type="ECO:0000259" key="2">
    <source>
        <dbReference type="Pfam" id="PF26456"/>
    </source>
</evidence>
<sequence>MTDTDESTRRKFDRSADESGEPTADESEPLAALASSVADSSADDPPNGDPFDDLFDREDITAIDGQALWDRLESDALSDVDGDHCEVEKRSYCHQCEHFAEPPTVACTHDGTEILAMPTLETFRVVDCPVVREEKAIERGYGRRE</sequence>
<dbReference type="OrthoDB" id="204982at2157"/>
<feature type="region of interest" description="Disordered" evidence="1">
    <location>
        <begin position="1"/>
        <end position="55"/>
    </location>
</feature>
<feature type="compositionally biased region" description="Low complexity" evidence="1">
    <location>
        <begin position="29"/>
        <end position="45"/>
    </location>
</feature>
<evidence type="ECO:0000256" key="1">
    <source>
        <dbReference type="SAM" id="MobiDB-lite"/>
    </source>
</evidence>
<dbReference type="InterPro" id="IPR058448">
    <property type="entry name" value="DUF8135"/>
</dbReference>